<dbReference type="InterPro" id="IPR051553">
    <property type="entry name" value="Ran_GTPase-activating"/>
</dbReference>
<comment type="caution">
    <text evidence="4">The sequence shown here is derived from an EMBL/GenBank/DDBJ whole genome shotgun (WGS) entry which is preliminary data.</text>
</comment>
<protein>
    <recommendedName>
        <fullName evidence="3">RCC1-like domain-containing protein</fullName>
    </recommendedName>
</protein>
<dbReference type="PANTHER" id="PTHR45982">
    <property type="entry name" value="REGULATOR OF CHROMOSOME CONDENSATION"/>
    <property type="match status" value="1"/>
</dbReference>
<keyword evidence="1" id="KW-0344">Guanine-nucleotide releasing factor</keyword>
<evidence type="ECO:0000313" key="5">
    <source>
        <dbReference type="Proteomes" id="UP000603865"/>
    </source>
</evidence>
<dbReference type="EMBL" id="BMQL01000123">
    <property type="protein sequence ID" value="GGR41482.1"/>
    <property type="molecule type" value="Genomic_DNA"/>
</dbReference>
<dbReference type="PROSITE" id="PS50012">
    <property type="entry name" value="RCC1_3"/>
    <property type="match status" value="6"/>
</dbReference>
<sequence>MVGTPEQFSFDLISTSTFTVKATQTRHIQATFKVTNNTSLTLDNLKFVPVTTPTSADNTTFTNLTYFDGSNAADKAPSLTATQGQTFNPQTGQVTTDAGSSPFVTGLDVSGVDTTGLDISSVKTYGWEAAASLAPGASTNVTFAVDLPMDPAGPTKDPFNFSLQFTSVQDGITLTSAVQQYNRSTKSFGNYTQFPTLTYSDNGQNVTHSLPAYYDLKNVDRTGAAVASVLCSFDGASVQNISDASHPNRYRVEMQALGNHTLQVYPGASCPATAGTPLLNQVVTGVTARMNTITARSNHSLAVKADGTLQSWGYLLGNSTTTTSSTPVTVPGLANVVTVAAGNLRTLAVQSDGSVQSWGADGFSGPFTYSPAAVPGLTGIVGVAGGYQHSLALKADGTVQALGSNYQGQLGNGTTTDSSVPVTVQNLADVVNISSSSYTSLALRADGTVLAWGQNAYGEMGNGTNTGSTTPVQIPNFGNVVSIASGYGHTLALKSDGTIQAWGSNQSGQLGTGTKTNSNSPVTVTGLTNVVSVAAGDSQSLALRADGTVQAWGDNFTGDLGNGTNTTSSTPVNVTNLSGAVAIAAGSYYSLALKADGTMQAWGSNTSGELGDGTTTNKSTPVAVFINGVAQPTP</sequence>
<dbReference type="Pfam" id="PF25390">
    <property type="entry name" value="WD40_RLD"/>
    <property type="match status" value="1"/>
</dbReference>
<dbReference type="PROSITE" id="PS00626">
    <property type="entry name" value="RCC1_2"/>
    <property type="match status" value="2"/>
</dbReference>
<dbReference type="InterPro" id="IPR009091">
    <property type="entry name" value="RCC1/BLIP-II"/>
</dbReference>
<evidence type="ECO:0000313" key="4">
    <source>
        <dbReference type="EMBL" id="GGR41482.1"/>
    </source>
</evidence>
<dbReference type="InterPro" id="IPR000408">
    <property type="entry name" value="Reg_chr_condens"/>
</dbReference>
<dbReference type="Gene3D" id="2.130.10.30">
    <property type="entry name" value="Regulator of chromosome condensation 1/beta-lactamase-inhibitor protein II"/>
    <property type="match status" value="3"/>
</dbReference>
<dbReference type="SUPFAM" id="SSF50985">
    <property type="entry name" value="RCC1/BLIP-II"/>
    <property type="match status" value="1"/>
</dbReference>
<dbReference type="PANTHER" id="PTHR45982:SF1">
    <property type="entry name" value="REGULATOR OF CHROMOSOME CONDENSATION"/>
    <property type="match status" value="1"/>
</dbReference>
<dbReference type="PRINTS" id="PR00633">
    <property type="entry name" value="RCCNDNSATION"/>
</dbReference>
<dbReference type="GO" id="GO:0005737">
    <property type="term" value="C:cytoplasm"/>
    <property type="evidence" value="ECO:0007669"/>
    <property type="project" value="TreeGrafter"/>
</dbReference>
<accession>A0A918KXM3</accession>
<organism evidence="4 5">
    <name type="scientific">Deinococcus ruber</name>
    <dbReference type="NCBI Taxonomy" id="1848197"/>
    <lineage>
        <taxon>Bacteria</taxon>
        <taxon>Thermotogati</taxon>
        <taxon>Deinococcota</taxon>
        <taxon>Deinococci</taxon>
        <taxon>Deinococcales</taxon>
        <taxon>Deinococcaceae</taxon>
        <taxon>Deinococcus</taxon>
    </lineage>
</organism>
<reference evidence="4" key="1">
    <citation type="journal article" date="2014" name="Int. J. Syst. Evol. Microbiol.">
        <title>Complete genome sequence of Corynebacterium casei LMG S-19264T (=DSM 44701T), isolated from a smear-ripened cheese.</title>
        <authorList>
            <consortium name="US DOE Joint Genome Institute (JGI-PGF)"/>
            <person name="Walter F."/>
            <person name="Albersmeier A."/>
            <person name="Kalinowski J."/>
            <person name="Ruckert C."/>
        </authorList>
    </citation>
    <scope>NUCLEOTIDE SEQUENCE</scope>
    <source>
        <strain evidence="4">JCM 31311</strain>
    </source>
</reference>
<dbReference type="InterPro" id="IPR058923">
    <property type="entry name" value="RCC1-like_dom"/>
</dbReference>
<evidence type="ECO:0000259" key="3">
    <source>
        <dbReference type="Pfam" id="PF25390"/>
    </source>
</evidence>
<reference evidence="4" key="2">
    <citation type="submission" date="2020-09" db="EMBL/GenBank/DDBJ databases">
        <authorList>
            <person name="Sun Q."/>
            <person name="Ohkuma M."/>
        </authorList>
    </citation>
    <scope>NUCLEOTIDE SEQUENCE</scope>
    <source>
        <strain evidence="4">JCM 31311</strain>
    </source>
</reference>
<dbReference type="AlphaFoldDB" id="A0A918KXM3"/>
<evidence type="ECO:0000256" key="2">
    <source>
        <dbReference type="ARBA" id="ARBA00022737"/>
    </source>
</evidence>
<gene>
    <name evidence="4" type="ORF">GCM10008957_56730</name>
</gene>
<keyword evidence="5" id="KW-1185">Reference proteome</keyword>
<proteinExistence type="predicted"/>
<dbReference type="GO" id="GO:0005085">
    <property type="term" value="F:guanyl-nucleotide exchange factor activity"/>
    <property type="evidence" value="ECO:0007669"/>
    <property type="project" value="TreeGrafter"/>
</dbReference>
<feature type="domain" description="RCC1-like" evidence="3">
    <location>
        <begin position="376"/>
        <end position="624"/>
    </location>
</feature>
<evidence type="ECO:0000256" key="1">
    <source>
        <dbReference type="ARBA" id="ARBA00022658"/>
    </source>
</evidence>
<dbReference type="Proteomes" id="UP000603865">
    <property type="component" value="Unassembled WGS sequence"/>
</dbReference>
<name>A0A918KXM3_9DEIO</name>
<keyword evidence="2" id="KW-0677">Repeat</keyword>